<name>A0A1D1W3W4_RAMVA</name>
<dbReference type="PANTHER" id="PTHR13847:SF287">
    <property type="entry name" value="FAD-DEPENDENT OXIDOREDUCTASE DOMAIN-CONTAINING PROTEIN 1"/>
    <property type="match status" value="1"/>
</dbReference>
<organism evidence="6 7">
    <name type="scientific">Ramazzottius varieornatus</name>
    <name type="common">Water bear</name>
    <name type="synonym">Tardigrade</name>
    <dbReference type="NCBI Taxonomy" id="947166"/>
    <lineage>
        <taxon>Eukaryota</taxon>
        <taxon>Metazoa</taxon>
        <taxon>Ecdysozoa</taxon>
        <taxon>Tardigrada</taxon>
        <taxon>Eutardigrada</taxon>
        <taxon>Parachela</taxon>
        <taxon>Hypsibioidea</taxon>
        <taxon>Ramazzottiidae</taxon>
        <taxon>Ramazzottius</taxon>
    </lineage>
</organism>
<dbReference type="Pfam" id="PF01266">
    <property type="entry name" value="DAO"/>
    <property type="match status" value="1"/>
</dbReference>
<feature type="region of interest" description="Disordered" evidence="4">
    <location>
        <begin position="31"/>
        <end position="63"/>
    </location>
</feature>
<evidence type="ECO:0000313" key="7">
    <source>
        <dbReference type="Proteomes" id="UP000186922"/>
    </source>
</evidence>
<reference evidence="6 7" key="1">
    <citation type="journal article" date="2016" name="Nat. Commun.">
        <title>Extremotolerant tardigrade genome and improved radiotolerance of human cultured cells by tardigrade-unique protein.</title>
        <authorList>
            <person name="Hashimoto T."/>
            <person name="Horikawa D.D."/>
            <person name="Saito Y."/>
            <person name="Kuwahara H."/>
            <person name="Kozuka-Hata H."/>
            <person name="Shin-I T."/>
            <person name="Minakuchi Y."/>
            <person name="Ohishi K."/>
            <person name="Motoyama A."/>
            <person name="Aizu T."/>
            <person name="Enomoto A."/>
            <person name="Kondo K."/>
            <person name="Tanaka S."/>
            <person name="Hara Y."/>
            <person name="Koshikawa S."/>
            <person name="Sagara H."/>
            <person name="Miura T."/>
            <person name="Yokobori S."/>
            <person name="Miyagawa K."/>
            <person name="Suzuki Y."/>
            <person name="Kubo T."/>
            <person name="Oyama M."/>
            <person name="Kohara Y."/>
            <person name="Fujiyama A."/>
            <person name="Arakawa K."/>
            <person name="Katayama T."/>
            <person name="Toyoda A."/>
            <person name="Kunieda T."/>
        </authorList>
    </citation>
    <scope>NUCLEOTIDE SEQUENCE [LARGE SCALE GENOMIC DNA]</scope>
    <source>
        <strain evidence="6 7">YOKOZUNA-1</strain>
    </source>
</reference>
<evidence type="ECO:0000256" key="3">
    <source>
        <dbReference type="ARBA" id="ARBA00046185"/>
    </source>
</evidence>
<sequence>MKKAFCVLPSFQNTSPRLRLVCRCQRWYSDDSKKDDTGASRDAARAQMDEAKRLAKESSKQKAPKFDDFGPIYRPTYVPDDPLTADPTKRAIKVLKHQGWELWDAIRGRSPGPGWREARIFPQFCDTLIIGGGIMGSVVAYYLKEKIPEALNIVVVEKDPTYQHAASTNSMGTIRVQFSQPENVKAALYGAEFLRTMKEKLNVYADEPDDVKFNPQGFLFLGTEADVPQMKINHEMQIECGAKVALMTPGRLAARYPWMNLEDIALASYGLEQEGWYDTWKLLYALKKKNLSMGIHYVDGEVIGFENDNQWGDFPEHYISGAGGQKFQRMVRAKVKTHNHGEQRIQFSQAVIAAGHEAAQICELLGIGKPQPGIRVIQCPIEKRKRYIYMFHCPEGPRLSFPILVDPNGLYVRREGINGMYMCSYTPRSNQQEPDPDDPNSGEEFFNNVLWPKLVYRAPVFSKLKLRGSWHTFYDYNYFDQTGIVGPHPYYFNISFACGFSGYGIQHAPAVGHALGELLYEMKYVDIDMTKFEFERFLQYDVVKEVVIV</sequence>
<dbReference type="EMBL" id="BDGG01000013">
    <property type="protein sequence ID" value="GAV06084.1"/>
    <property type="molecule type" value="Genomic_DNA"/>
</dbReference>
<dbReference type="SUPFAM" id="SSF51905">
    <property type="entry name" value="FAD/NAD(P)-binding domain"/>
    <property type="match status" value="1"/>
</dbReference>
<dbReference type="InterPro" id="IPR006076">
    <property type="entry name" value="FAD-dep_OxRdtase"/>
</dbReference>
<comment type="caution">
    <text evidence="6">The sequence shown here is derived from an EMBL/GenBank/DDBJ whole genome shotgun (WGS) entry which is preliminary data.</text>
</comment>
<dbReference type="GO" id="GO:0032981">
    <property type="term" value="P:mitochondrial respiratory chain complex I assembly"/>
    <property type="evidence" value="ECO:0007669"/>
    <property type="project" value="TreeGrafter"/>
</dbReference>
<keyword evidence="1" id="KW-0560">Oxidoreductase</keyword>
<evidence type="ECO:0000256" key="2">
    <source>
        <dbReference type="ARBA" id="ARBA00039785"/>
    </source>
</evidence>
<gene>
    <name evidence="6" type="primary">RvY_16119-1</name>
    <name evidence="6" type="synonym">RvY_16119.1</name>
    <name evidence="6" type="ORF">RvY_16119</name>
</gene>
<evidence type="ECO:0000259" key="5">
    <source>
        <dbReference type="Pfam" id="PF01266"/>
    </source>
</evidence>
<dbReference type="Proteomes" id="UP000186922">
    <property type="component" value="Unassembled WGS sequence"/>
</dbReference>
<comment type="function">
    <text evidence="3">Required for the assembly of the mitochondrial membrane respiratory chain NADH dehydrogenase (Complex I). Involved in mid-late stages of complex I assembly.</text>
</comment>
<dbReference type="PANTHER" id="PTHR13847">
    <property type="entry name" value="SARCOSINE DEHYDROGENASE-RELATED"/>
    <property type="match status" value="1"/>
</dbReference>
<evidence type="ECO:0000256" key="1">
    <source>
        <dbReference type="ARBA" id="ARBA00023002"/>
    </source>
</evidence>
<dbReference type="STRING" id="947166.A0A1D1W3W4"/>
<evidence type="ECO:0000313" key="6">
    <source>
        <dbReference type="EMBL" id="GAV06084.1"/>
    </source>
</evidence>
<dbReference type="GO" id="GO:0005739">
    <property type="term" value="C:mitochondrion"/>
    <property type="evidence" value="ECO:0007669"/>
    <property type="project" value="GOC"/>
</dbReference>
<dbReference type="InterPro" id="IPR036188">
    <property type="entry name" value="FAD/NAD-bd_sf"/>
</dbReference>
<accession>A0A1D1W3W4</accession>
<dbReference type="Gene3D" id="3.50.50.60">
    <property type="entry name" value="FAD/NAD(P)-binding domain"/>
    <property type="match status" value="1"/>
</dbReference>
<dbReference type="GO" id="GO:0016491">
    <property type="term" value="F:oxidoreductase activity"/>
    <property type="evidence" value="ECO:0007669"/>
    <property type="project" value="UniProtKB-KW"/>
</dbReference>
<dbReference type="OrthoDB" id="424974at2759"/>
<keyword evidence="7" id="KW-1185">Reference proteome</keyword>
<proteinExistence type="predicted"/>
<evidence type="ECO:0000256" key="4">
    <source>
        <dbReference type="SAM" id="MobiDB-lite"/>
    </source>
</evidence>
<protein>
    <recommendedName>
        <fullName evidence="2">FAD-dependent oxidoreductase domain-containing protein 1</fullName>
    </recommendedName>
</protein>
<dbReference type="AlphaFoldDB" id="A0A1D1W3W4"/>
<feature type="domain" description="FAD dependent oxidoreductase" evidence="5">
    <location>
        <begin position="126"/>
        <end position="518"/>
    </location>
</feature>
<dbReference type="Gene3D" id="3.30.9.10">
    <property type="entry name" value="D-Amino Acid Oxidase, subunit A, domain 2"/>
    <property type="match status" value="1"/>
</dbReference>